<dbReference type="InterPro" id="IPR001313">
    <property type="entry name" value="Pumilio_RNA-bd_rpt"/>
</dbReference>
<dbReference type="InterPro" id="IPR011989">
    <property type="entry name" value="ARM-like"/>
</dbReference>
<name>A0AAD7F1B6_9AGAR</name>
<comment type="caution">
    <text evidence="2">The sequence shown here is derived from an EMBL/GenBank/DDBJ whole genome shotgun (WGS) entry which is preliminary data.</text>
</comment>
<protein>
    <submittedName>
        <fullName evidence="2">Uncharacterized protein</fullName>
    </submittedName>
</protein>
<dbReference type="EMBL" id="JARIHO010000005">
    <property type="protein sequence ID" value="KAJ7360670.1"/>
    <property type="molecule type" value="Genomic_DNA"/>
</dbReference>
<evidence type="ECO:0000256" key="1">
    <source>
        <dbReference type="ARBA" id="ARBA00022737"/>
    </source>
</evidence>
<keyword evidence="3" id="KW-1185">Reference proteome</keyword>
<dbReference type="Pfam" id="PF00806">
    <property type="entry name" value="PUF"/>
    <property type="match status" value="2"/>
</dbReference>
<accession>A0AAD7F1B6</accession>
<dbReference type="Gene3D" id="1.25.10.10">
    <property type="entry name" value="Leucine-rich Repeat Variant"/>
    <property type="match status" value="1"/>
</dbReference>
<organism evidence="2 3">
    <name type="scientific">Mycena albidolilacea</name>
    <dbReference type="NCBI Taxonomy" id="1033008"/>
    <lineage>
        <taxon>Eukaryota</taxon>
        <taxon>Fungi</taxon>
        <taxon>Dikarya</taxon>
        <taxon>Basidiomycota</taxon>
        <taxon>Agaricomycotina</taxon>
        <taxon>Agaricomycetes</taxon>
        <taxon>Agaricomycetidae</taxon>
        <taxon>Agaricales</taxon>
        <taxon>Marasmiineae</taxon>
        <taxon>Mycenaceae</taxon>
        <taxon>Mycena</taxon>
    </lineage>
</organism>
<evidence type="ECO:0000313" key="2">
    <source>
        <dbReference type="EMBL" id="KAJ7360670.1"/>
    </source>
</evidence>
<sequence>MAEFPEKSGRPKERARTVDVICACDGEMMMHRNWSVQRCLEATTVPEEPRKIVACMRTAAASSTSRRTAPGNLLRVDPATTLVNKHASHVSNKITELSWTSPAPPIFTYVNKSLKGKYAALACHETGLLVVQRAKDGIVDELLGQGAAVLSEVAKSQRGSCCIQHVLEHRSEKHRQEGGKETLDCVVQRMCEPANGVRRAMIVDLALSLAGSQLIASVLPMADKDQRASLYDCIRGHVARVPDRLDGYLAFVRPSNPIPPLPAPMRALLHDRMRAYYRY</sequence>
<reference evidence="2" key="1">
    <citation type="submission" date="2023-03" db="EMBL/GenBank/DDBJ databases">
        <title>Massive genome expansion in bonnet fungi (Mycena s.s.) driven by repeated elements and novel gene families across ecological guilds.</title>
        <authorList>
            <consortium name="Lawrence Berkeley National Laboratory"/>
            <person name="Harder C.B."/>
            <person name="Miyauchi S."/>
            <person name="Viragh M."/>
            <person name="Kuo A."/>
            <person name="Thoen E."/>
            <person name="Andreopoulos B."/>
            <person name="Lu D."/>
            <person name="Skrede I."/>
            <person name="Drula E."/>
            <person name="Henrissat B."/>
            <person name="Morin E."/>
            <person name="Kohler A."/>
            <person name="Barry K."/>
            <person name="LaButti K."/>
            <person name="Morin E."/>
            <person name="Salamov A."/>
            <person name="Lipzen A."/>
            <person name="Mereny Z."/>
            <person name="Hegedus B."/>
            <person name="Baldrian P."/>
            <person name="Stursova M."/>
            <person name="Weitz H."/>
            <person name="Taylor A."/>
            <person name="Grigoriev I.V."/>
            <person name="Nagy L.G."/>
            <person name="Martin F."/>
            <person name="Kauserud H."/>
        </authorList>
    </citation>
    <scope>NUCLEOTIDE SEQUENCE</scope>
    <source>
        <strain evidence="2">CBHHK002</strain>
    </source>
</reference>
<dbReference type="InterPro" id="IPR016024">
    <property type="entry name" value="ARM-type_fold"/>
</dbReference>
<proteinExistence type="predicted"/>
<dbReference type="Proteomes" id="UP001218218">
    <property type="component" value="Unassembled WGS sequence"/>
</dbReference>
<keyword evidence="1" id="KW-0677">Repeat</keyword>
<dbReference type="SUPFAM" id="SSF48371">
    <property type="entry name" value="ARM repeat"/>
    <property type="match status" value="1"/>
</dbReference>
<evidence type="ECO:0000313" key="3">
    <source>
        <dbReference type="Proteomes" id="UP001218218"/>
    </source>
</evidence>
<dbReference type="GO" id="GO:0003723">
    <property type="term" value="F:RNA binding"/>
    <property type="evidence" value="ECO:0007669"/>
    <property type="project" value="InterPro"/>
</dbReference>
<dbReference type="AlphaFoldDB" id="A0AAD7F1B6"/>
<gene>
    <name evidence="2" type="ORF">DFH08DRAFT_951334</name>
</gene>